<feature type="region of interest" description="Disordered" evidence="1">
    <location>
        <begin position="326"/>
        <end position="346"/>
    </location>
</feature>
<reference evidence="3 4" key="1">
    <citation type="journal article" date="2012" name="PLoS Pathog.">
        <title>Diverse lifestyles and strategies of plant pathogenesis encoded in the genomes of eighteen Dothideomycetes fungi.</title>
        <authorList>
            <person name="Ohm R.A."/>
            <person name="Feau N."/>
            <person name="Henrissat B."/>
            <person name="Schoch C.L."/>
            <person name="Horwitz B.A."/>
            <person name="Barry K.W."/>
            <person name="Condon B.J."/>
            <person name="Copeland A.C."/>
            <person name="Dhillon B."/>
            <person name="Glaser F."/>
            <person name="Hesse C.N."/>
            <person name="Kosti I."/>
            <person name="LaButti K."/>
            <person name="Lindquist E.A."/>
            <person name="Lucas S."/>
            <person name="Salamov A.A."/>
            <person name="Bradshaw R.E."/>
            <person name="Ciuffetti L."/>
            <person name="Hamelin R.C."/>
            <person name="Kema G.H.J."/>
            <person name="Lawrence C."/>
            <person name="Scott J.A."/>
            <person name="Spatafora J.W."/>
            <person name="Turgeon B.G."/>
            <person name="de Wit P.J.G.M."/>
            <person name="Zhong S."/>
            <person name="Goodwin S.B."/>
            <person name="Grigoriev I.V."/>
        </authorList>
    </citation>
    <scope>NUCLEOTIDE SEQUENCE [LARGE SCALE GENOMIC DNA]</scope>
    <source>
        <strain evidence="3 4">SO2202</strain>
    </source>
</reference>
<feature type="transmembrane region" description="Helical" evidence="2">
    <location>
        <begin position="34"/>
        <end position="53"/>
    </location>
</feature>
<dbReference type="EMBL" id="KB456271">
    <property type="protein sequence ID" value="EMF08563.1"/>
    <property type="molecule type" value="Genomic_DNA"/>
</dbReference>
<gene>
    <name evidence="3" type="ORF">SEPMUDRAFT_152189</name>
</gene>
<feature type="transmembrane region" description="Helical" evidence="2">
    <location>
        <begin position="106"/>
        <end position="125"/>
    </location>
</feature>
<accession>M3BR16</accession>
<dbReference type="AlphaFoldDB" id="M3BR16"/>
<dbReference type="HOGENOM" id="CLU_012741_0_0_1"/>
<keyword evidence="2" id="KW-1133">Transmembrane helix</keyword>
<protein>
    <submittedName>
        <fullName evidence="3">Uncharacterized protein</fullName>
    </submittedName>
</protein>
<dbReference type="eggNOG" id="ENOG502RJN1">
    <property type="taxonomic scope" value="Eukaryota"/>
</dbReference>
<dbReference type="RefSeq" id="XP_016756684.1">
    <property type="nucleotide sequence ID" value="XM_016907291.1"/>
</dbReference>
<dbReference type="STRING" id="692275.M3BR16"/>
<proteinExistence type="predicted"/>
<evidence type="ECO:0000313" key="4">
    <source>
        <dbReference type="Proteomes" id="UP000016931"/>
    </source>
</evidence>
<feature type="region of interest" description="Disordered" evidence="1">
    <location>
        <begin position="608"/>
        <end position="646"/>
    </location>
</feature>
<evidence type="ECO:0000256" key="1">
    <source>
        <dbReference type="SAM" id="MobiDB-lite"/>
    </source>
</evidence>
<dbReference type="OMA" id="AGSGKWF"/>
<dbReference type="OrthoDB" id="5372451at2759"/>
<keyword evidence="2" id="KW-0812">Transmembrane</keyword>
<dbReference type="GeneID" id="27904428"/>
<feature type="compositionally biased region" description="Polar residues" evidence="1">
    <location>
        <begin position="630"/>
        <end position="646"/>
    </location>
</feature>
<organism evidence="3 4">
    <name type="scientific">Sphaerulina musiva (strain SO2202)</name>
    <name type="common">Poplar stem canker fungus</name>
    <name type="synonym">Septoria musiva</name>
    <dbReference type="NCBI Taxonomy" id="692275"/>
    <lineage>
        <taxon>Eukaryota</taxon>
        <taxon>Fungi</taxon>
        <taxon>Dikarya</taxon>
        <taxon>Ascomycota</taxon>
        <taxon>Pezizomycotina</taxon>
        <taxon>Dothideomycetes</taxon>
        <taxon>Dothideomycetidae</taxon>
        <taxon>Mycosphaerellales</taxon>
        <taxon>Mycosphaerellaceae</taxon>
        <taxon>Sphaerulina</taxon>
    </lineage>
</organism>
<feature type="transmembrane region" description="Helical" evidence="2">
    <location>
        <begin position="81"/>
        <end position="100"/>
    </location>
</feature>
<keyword evidence="2" id="KW-0472">Membrane</keyword>
<keyword evidence="4" id="KW-1185">Reference proteome</keyword>
<evidence type="ECO:0000313" key="3">
    <source>
        <dbReference type="EMBL" id="EMF08563.1"/>
    </source>
</evidence>
<dbReference type="Proteomes" id="UP000016931">
    <property type="component" value="Unassembled WGS sequence"/>
</dbReference>
<evidence type="ECO:0000256" key="2">
    <source>
        <dbReference type="SAM" id="Phobius"/>
    </source>
</evidence>
<feature type="compositionally biased region" description="Basic residues" evidence="1">
    <location>
        <begin position="329"/>
        <end position="339"/>
    </location>
</feature>
<name>M3BR16_SPHMS</name>
<sequence>MMAPNPIMIRRKPVRQSIYEEPTRRHAPAPGRGYPVPVSVLSSAFVLLLLATVSWSRRWTVSGAAVESVLLVCGSGQQKRILSAIPLWTLLATLNLVYAICSTSWLLYGLFTIAIYPFILLTCLNQFPRAANMARAGLRKVLGSQPHFVKDKLGMFDLPALEIDTTVDGLFVIRGVTMSFSTLTLVAHGMELGLKLADDIELAIYVDEVTVSFFRRIEIGDVYANAKGGKFEMTFGDLEEDSDDAASEFSVLLDDTPLLKAAAAKSKGLLDRPKLRETLTGVSFMRDSSLQQVADHIQTMDPENEAANQQYQDKLTEIRTSSAVYQSRQRARQKAKSSGRKMDDEKDMRAAVCAELQELPAVPHPPRRSIRVTTLQNSSPEYVRRFLHRLPFLLRALLAPLSYFHTVSVSSVNAAGSGKWLSTLLQQQIFKEYTENNASLRRLQRKVSTWLADANFCVQLTDIDGMGSVPWSTAYNIVTYLKFDDVVAFRTMPESGVSSQVLRLGGADATFSIPSYLLPHHEHIVPPKPTHEAEHELEEEMHEADGTPKTVQAAHDLKRLQKDETNIELSVHGSLPVACDQSLLNFIASLVKATKMIELEKTVAEVQAQPVDSPMSPLSPTFDNNDDSESVSSLPSKANSDNRSETNVSIKEVAGFKVFAKHIRQNLKDGTTKAQIKDFAKDLHQNAKDGMKKAAVGGLVNDRWIAVLVGKVAAGLQKAQGDVGYSGSIPIPLAPYRNTEHGDLAKILP</sequence>